<sequence>MDPLKQQQLSMPVVEVFLSVEEELLLNVANLLKKHQSLLTVDGIQSWQAEQLAQLESLTQRNIITIAKHAGLSIDAVTEMLEEAGYSAVDENEGSLTAAVQQGLLIQAPAIASSNALQAVIISYQNQAKETFNLVNSTLLDQSRQIYLDIINQTVGKVLAGTSTPQEALRETARKWAEKGVPALIDKAGRQWSTEAYINAVVRSMSNNVANDMQDTRMDEYGADLVEISSHSGARPKCAKYQGRIFSRSRRHPKYPSLSSTSYGEPDGLFGINCRHVKYPFIEGITKRTYKSYPAEENRKVYEQSQQQRYLERRIRQAKRELNMMSAIGDDFGIKMAKQRVRERQATMREFIAATGRGRHYQREQID</sequence>
<dbReference type="Proteomes" id="UP001163104">
    <property type="component" value="Chromosome"/>
</dbReference>
<dbReference type="AlphaFoldDB" id="A0AA46PEK5"/>
<dbReference type="RefSeq" id="WP_048008033.1">
    <property type="nucleotide sequence ID" value="NZ_CP107027.1"/>
</dbReference>
<evidence type="ECO:0000313" key="1">
    <source>
        <dbReference type="EMBL" id="UYG96648.1"/>
    </source>
</evidence>
<dbReference type="EMBL" id="CP107027">
    <property type="protein sequence ID" value="UYG96648.1"/>
    <property type="molecule type" value="Genomic_DNA"/>
</dbReference>
<gene>
    <name evidence="1" type="ORF">OD459_06350</name>
</gene>
<organism evidence="1 2">
    <name type="scientific">Cytobacillus firmus</name>
    <name type="common">Bacillus firmus</name>
    <dbReference type="NCBI Taxonomy" id="1399"/>
    <lineage>
        <taxon>Bacteria</taxon>
        <taxon>Bacillati</taxon>
        <taxon>Bacillota</taxon>
        <taxon>Bacilli</taxon>
        <taxon>Bacillales</taxon>
        <taxon>Bacillaceae</taxon>
        <taxon>Cytobacillus</taxon>
    </lineage>
</organism>
<dbReference type="InterPro" id="IPR009319">
    <property type="entry name" value="Phage_A118_VSP1"/>
</dbReference>
<evidence type="ECO:0000313" key="2">
    <source>
        <dbReference type="Proteomes" id="UP001163104"/>
    </source>
</evidence>
<dbReference type="GO" id="GO:0005198">
    <property type="term" value="F:structural molecule activity"/>
    <property type="evidence" value="ECO:0007669"/>
    <property type="project" value="InterPro"/>
</dbReference>
<proteinExistence type="predicted"/>
<name>A0AA46PEK5_CYTFI</name>
<dbReference type="Pfam" id="PF06152">
    <property type="entry name" value="Phage_min_cap2"/>
    <property type="match status" value="1"/>
</dbReference>
<protein>
    <submittedName>
        <fullName evidence="1">Phage minor capsid protein</fullName>
    </submittedName>
</protein>
<accession>A0AA46PEK5</accession>
<reference evidence="1" key="1">
    <citation type="submission" date="2022-10" db="EMBL/GenBank/DDBJ databases">
        <title>Mechanism of multi-heavy metal repair in Cytobacillus Firmus M7.</title>
        <authorList>
            <person name="Li X."/>
            <person name="Yu C."/>
        </authorList>
    </citation>
    <scope>NUCLEOTIDE SEQUENCE</scope>
    <source>
        <strain evidence="1">M7</strain>
    </source>
</reference>